<gene>
    <name evidence="1" type="ORF">LA55_1219</name>
</gene>
<dbReference type="EMBL" id="CP009440">
    <property type="protein sequence ID" value="AJI52590.1"/>
    <property type="molecule type" value="Genomic_DNA"/>
</dbReference>
<dbReference type="Proteomes" id="UP000031830">
    <property type="component" value="Chromosome"/>
</dbReference>
<evidence type="ECO:0000313" key="1">
    <source>
        <dbReference type="EMBL" id="AJI52590.1"/>
    </source>
</evidence>
<proteinExistence type="predicted"/>
<dbReference type="KEGG" id="fpz:LA55_1219"/>
<sequence length="101" mass="11349">MKIEFNKVIKDEHGNSIDCVEINEDITCGDLIDVGDCATPNELYIKLAAKKSELAYSDMRKLDIATALDIINKMSRLFGGDIKKPLQEKQSQDLAEFQDKV</sequence>
<organism evidence="1 2">
    <name type="scientific">Francisella philomiragia</name>
    <dbReference type="NCBI Taxonomy" id="28110"/>
    <lineage>
        <taxon>Bacteria</taxon>
        <taxon>Pseudomonadati</taxon>
        <taxon>Pseudomonadota</taxon>
        <taxon>Gammaproteobacteria</taxon>
        <taxon>Thiotrichales</taxon>
        <taxon>Francisellaceae</taxon>
        <taxon>Francisella</taxon>
    </lineage>
</organism>
<name>A0A0B6CUR5_9GAMM</name>
<evidence type="ECO:0000313" key="2">
    <source>
        <dbReference type="Proteomes" id="UP000031830"/>
    </source>
</evidence>
<dbReference type="AlphaFoldDB" id="A0A0B6CUR5"/>
<reference evidence="1 2" key="1">
    <citation type="journal article" date="2015" name="Genome Announc.">
        <title>Genome sequencing of 18 francisella strains to aid in assay development and testing.</title>
        <authorList>
            <person name="Johnson S.L."/>
            <person name="Daligault H.E."/>
            <person name="Davenport K.W."/>
            <person name="Coyne S.R."/>
            <person name="Frey K.G."/>
            <person name="Koroleva G.I."/>
            <person name="Broomall S.M."/>
            <person name="Bishop-Lilly K.A."/>
            <person name="Bruce D.C."/>
            <person name="Chertkov O."/>
            <person name="Freitas T."/>
            <person name="Jaissle J."/>
            <person name="Ladner J.T."/>
            <person name="Rosenzweig C.N."/>
            <person name="Gibbons H.S."/>
            <person name="Palacios G.F."/>
            <person name="Redden C.L."/>
            <person name="Xu Y."/>
            <person name="Minogue T.D."/>
            <person name="Chain P.S."/>
        </authorList>
    </citation>
    <scope>NUCLEOTIDE SEQUENCE [LARGE SCALE GENOMIC DNA]</scope>
    <source>
        <strain evidence="1 2">GA01-2794</strain>
    </source>
</reference>
<protein>
    <submittedName>
        <fullName evidence="1">Uncharacterized protein</fullName>
    </submittedName>
</protein>
<dbReference type="RefSeq" id="WP_149031943.1">
    <property type="nucleotide sequence ID" value="NZ_CP009440.1"/>
</dbReference>
<accession>A0A0B6CUR5</accession>